<protein>
    <submittedName>
        <fullName evidence="3">ABC_transporter substrate-binding protein</fullName>
    </submittedName>
</protein>
<dbReference type="PROSITE" id="PS51450">
    <property type="entry name" value="LRR"/>
    <property type="match status" value="6"/>
</dbReference>
<keyword evidence="2" id="KW-0677">Repeat</keyword>
<keyword evidence="1" id="KW-0433">Leucine-rich repeat</keyword>
<dbReference type="InterPro" id="IPR001611">
    <property type="entry name" value="Leu-rich_rpt"/>
</dbReference>
<dbReference type="SMART" id="SM00365">
    <property type="entry name" value="LRR_SD22"/>
    <property type="match status" value="4"/>
</dbReference>
<dbReference type="InterPro" id="IPR003591">
    <property type="entry name" value="Leu-rich_rpt_typical-subtyp"/>
</dbReference>
<keyword evidence="4" id="KW-1185">Reference proteome</keyword>
<dbReference type="InterPro" id="IPR025875">
    <property type="entry name" value="Leu-rich_rpt_4"/>
</dbReference>
<dbReference type="Gene3D" id="3.80.10.10">
    <property type="entry name" value="Ribonuclease Inhibitor"/>
    <property type="match status" value="2"/>
</dbReference>
<dbReference type="SUPFAM" id="SSF52058">
    <property type="entry name" value="L domain-like"/>
    <property type="match status" value="1"/>
</dbReference>
<reference evidence="3 4" key="1">
    <citation type="submission" date="2024-07" db="EMBL/GenBank/DDBJ databases">
        <authorList>
            <person name="Akdeniz Z."/>
        </authorList>
    </citation>
    <scope>NUCLEOTIDE SEQUENCE [LARGE SCALE GENOMIC DNA]</scope>
</reference>
<gene>
    <name evidence="3" type="ORF">HINF_LOCUS1463</name>
</gene>
<evidence type="ECO:0000256" key="2">
    <source>
        <dbReference type="ARBA" id="ARBA00022737"/>
    </source>
</evidence>
<dbReference type="Proteomes" id="UP001642409">
    <property type="component" value="Unassembled WGS sequence"/>
</dbReference>
<accession>A0ABP1GHY6</accession>
<proteinExistence type="predicted"/>
<name>A0ABP1GHY6_9EUKA</name>
<dbReference type="PANTHER" id="PTHR46652">
    <property type="entry name" value="LEUCINE-RICH REPEAT AND IQ DOMAIN-CONTAINING PROTEIN 1-RELATED"/>
    <property type="match status" value="1"/>
</dbReference>
<dbReference type="InterPro" id="IPR032675">
    <property type="entry name" value="LRR_dom_sf"/>
</dbReference>
<dbReference type="SMART" id="SM00369">
    <property type="entry name" value="LRR_TYP"/>
    <property type="match status" value="6"/>
</dbReference>
<dbReference type="InterPro" id="IPR050836">
    <property type="entry name" value="SDS22/Internalin_LRR"/>
</dbReference>
<comment type="caution">
    <text evidence="3">The sequence shown here is derived from an EMBL/GenBank/DDBJ whole genome shotgun (WGS) entry which is preliminary data.</text>
</comment>
<dbReference type="Pfam" id="PF12799">
    <property type="entry name" value="LRR_4"/>
    <property type="match status" value="2"/>
</dbReference>
<evidence type="ECO:0000313" key="4">
    <source>
        <dbReference type="Proteomes" id="UP001642409"/>
    </source>
</evidence>
<organism evidence="3 4">
    <name type="scientific">Hexamita inflata</name>
    <dbReference type="NCBI Taxonomy" id="28002"/>
    <lineage>
        <taxon>Eukaryota</taxon>
        <taxon>Metamonada</taxon>
        <taxon>Diplomonadida</taxon>
        <taxon>Hexamitidae</taxon>
        <taxon>Hexamitinae</taxon>
        <taxon>Hexamita</taxon>
    </lineage>
</organism>
<evidence type="ECO:0000313" key="3">
    <source>
        <dbReference type="EMBL" id="CAL5971523.1"/>
    </source>
</evidence>
<evidence type="ECO:0000256" key="1">
    <source>
        <dbReference type="ARBA" id="ARBA00022614"/>
    </source>
</evidence>
<dbReference type="EMBL" id="CAXDID020000002">
    <property type="protein sequence ID" value="CAL5971523.1"/>
    <property type="molecule type" value="Genomic_DNA"/>
</dbReference>
<dbReference type="PANTHER" id="PTHR46652:SF3">
    <property type="entry name" value="LEUCINE-RICH REPEAT-CONTAINING PROTEIN 9"/>
    <property type="match status" value="1"/>
</dbReference>
<sequence length="348" mass="40710">MDQNSIINIVDSKSFIFSTFQIKNNSLTIKRNSLVSLSFVENLSINKLKLFLCPHLVLDLHSNNIQELHLERCNLKTVQGLRLEELKFINLQYNRIHSVPEFNFCRLVKLDLRNNKIQDLRNLNTCQDLEELFICNNTYYDFQGLPALSTLTKLRVLFMSKNNIKDIKFIQKLVNLESLNLNDNRIETIHYLKKMSKLSKLTLYNNKITDITVFRILPSLKTVNLNMNRIVYITPLKYLTNITNLNFYGNCILNNKVLNNSKSFQFDAGIYSQPTDEEISLSKKLENIDKTHIVLKQAQNQHQKLKTKIVNRIQVVTSKISENQNNTAIMLEKLVLLFQINNLEEHYQ</sequence>